<reference evidence="1 2" key="1">
    <citation type="submission" date="2019-02" db="EMBL/GenBank/DDBJ databases">
        <authorList>
            <person name="Sun L."/>
            <person name="Pan D."/>
            <person name="Wu X."/>
        </authorList>
    </citation>
    <scope>NUCLEOTIDE SEQUENCE [LARGE SCALE GENOMIC DNA]</scope>
    <source>
        <strain evidence="1 2">JW-1</strain>
    </source>
</reference>
<dbReference type="KEGG" id="ltr:EVS81_05010"/>
<sequence length="295" mass="32381">MTKQLRKPDDSGGPAFESPEGLRALLIRLHKAGPGSWRHDKEAHELSSYIARKYSRLARKHGLNPWEAVTLAFEAMLQDSVRTAKNPWAAITTIVKLKCYYEERAQGLLCSVDDASVGAATFHDAERFADRDQSLLEYRAELRAAESPLLASSEAGGPDSEDIETAQMPSPVKEAISNAVTTFVLLGWPLSRAEDVIEYICLTLGRMGNRASAIEALRRDTHARAILDVGRKPWNAAVWVMLGTPNEAYSATKRGRGLLMRLVLGEPLEDVFADDALVRRIVKTAPAPPPLSGLP</sequence>
<dbReference type="OrthoDB" id="3239759at2"/>
<gene>
    <name evidence="1" type="ORF">EVS81_05010</name>
</gene>
<dbReference type="Proteomes" id="UP000289260">
    <property type="component" value="Chromosome"/>
</dbReference>
<proteinExistence type="predicted"/>
<evidence type="ECO:0000313" key="1">
    <source>
        <dbReference type="EMBL" id="QBE48274.1"/>
    </source>
</evidence>
<evidence type="ECO:0000313" key="2">
    <source>
        <dbReference type="Proteomes" id="UP000289260"/>
    </source>
</evidence>
<dbReference type="AlphaFoldDB" id="A0A4P6KFP3"/>
<dbReference type="RefSeq" id="WP_130109412.1">
    <property type="nucleotide sequence ID" value="NZ_CP035806.1"/>
</dbReference>
<evidence type="ECO:0008006" key="3">
    <source>
        <dbReference type="Google" id="ProtNLM"/>
    </source>
</evidence>
<accession>A0A4P6KFP3</accession>
<organism evidence="1 2">
    <name type="scientific">Leucobacter triazinivorans</name>
    <dbReference type="NCBI Taxonomy" id="1784719"/>
    <lineage>
        <taxon>Bacteria</taxon>
        <taxon>Bacillati</taxon>
        <taxon>Actinomycetota</taxon>
        <taxon>Actinomycetes</taxon>
        <taxon>Micrococcales</taxon>
        <taxon>Microbacteriaceae</taxon>
        <taxon>Leucobacter</taxon>
    </lineage>
</organism>
<keyword evidence="2" id="KW-1185">Reference proteome</keyword>
<protein>
    <recommendedName>
        <fullName evidence="3">Serine/arginine repetitive matrix protein 2</fullName>
    </recommendedName>
</protein>
<name>A0A4P6KFP3_9MICO</name>
<dbReference type="EMBL" id="CP035806">
    <property type="protein sequence ID" value="QBE48274.1"/>
    <property type="molecule type" value="Genomic_DNA"/>
</dbReference>